<keyword evidence="10" id="KW-1185">Reference proteome</keyword>
<dbReference type="InterPro" id="IPR051679">
    <property type="entry name" value="DASS-Related_Transporters"/>
</dbReference>
<feature type="transmembrane region" description="Helical" evidence="7">
    <location>
        <begin position="450"/>
        <end position="469"/>
    </location>
</feature>
<evidence type="ECO:0000313" key="9">
    <source>
        <dbReference type="EMBL" id="AQZ94472.1"/>
    </source>
</evidence>
<evidence type="ECO:0000256" key="5">
    <source>
        <dbReference type="ARBA" id="ARBA00022989"/>
    </source>
</evidence>
<comment type="subcellular location">
    <subcellularLocation>
        <location evidence="1">Membrane</location>
        <topology evidence="1">Multi-pass membrane protein</topology>
    </subcellularLocation>
</comment>
<organism evidence="9 10">
    <name type="scientific">Halopseudomonas phragmitis</name>
    <dbReference type="NCBI Taxonomy" id="1931241"/>
    <lineage>
        <taxon>Bacteria</taxon>
        <taxon>Pseudomonadati</taxon>
        <taxon>Pseudomonadota</taxon>
        <taxon>Gammaproteobacteria</taxon>
        <taxon>Pseudomonadales</taxon>
        <taxon>Pseudomonadaceae</taxon>
        <taxon>Halopseudomonas</taxon>
    </lineage>
</organism>
<keyword evidence="9" id="KW-0378">Hydrolase</keyword>
<dbReference type="GO" id="GO:0005886">
    <property type="term" value="C:plasma membrane"/>
    <property type="evidence" value="ECO:0007669"/>
    <property type="project" value="TreeGrafter"/>
</dbReference>
<dbReference type="GO" id="GO:0016787">
    <property type="term" value="F:hydrolase activity"/>
    <property type="evidence" value="ECO:0007669"/>
    <property type="project" value="UniProtKB-KW"/>
</dbReference>
<dbReference type="GO" id="GO:0006813">
    <property type="term" value="P:potassium ion transport"/>
    <property type="evidence" value="ECO:0007669"/>
    <property type="project" value="InterPro"/>
</dbReference>
<feature type="transmembrane region" description="Helical" evidence="7">
    <location>
        <begin position="405"/>
        <end position="438"/>
    </location>
</feature>
<sequence>MSWDSLPMIGVAALLGWVFYAFAREKFSPDVVVGIAVAVLLVSQLLTPAEVLGVLSNSAPITIACLFILSAALERTGCVESLGNWLSRMGGGSPWRTLFSLMLTAGLLSTFINNTPVVAILTPVAIALATQVGTKPSKMLIPLSYATILGGTMTMIGTSTNILVDGVARANGLEPFGMFEITLPGLIMAVIGITFILLVGQRLLPARESLSKQLRPDQSRPFMTELLVPHDSSVIGKTIADASLNGNSGIQVLKIFRGDEELTTPVNTTVLSAGDRLVLHANMRNFVELRQSGVLAFNREQIADFETISTRDVILAEAIVGRNSRYSHRPMRDLNLTARYGIHVLAIHRHNENIEDNLDDFQLQFGDVMLVEGTPAQIKKFADNGELISLNTVQERAYRRDKAPIAIAAIVAVMLLAALKVMPIEGLAMIAAAVVVATGCLDTEDAYKSIDWRILTIIFGMLAFSIAMNKVGLVDGIVGQVMGLSPLLGPLFMLSFIYLLTSVLTELVSNNAVAVLLTPIAIGVAQQLGADPRPFVVAVMFAASASFATPIGYQTNTFVYSAGGYRFSDFLRIGVPLNLIMWATATLVIPLIWPLFPA</sequence>
<dbReference type="PROSITE" id="PS51202">
    <property type="entry name" value="RCK_C"/>
    <property type="match status" value="2"/>
</dbReference>
<gene>
    <name evidence="9" type="ORF">BVH74_06770</name>
</gene>
<feature type="transmembrane region" description="Helical" evidence="7">
    <location>
        <begin position="30"/>
        <end position="46"/>
    </location>
</feature>
<dbReference type="RefSeq" id="WP_080049325.1">
    <property type="nucleotide sequence ID" value="NZ_CP020100.1"/>
</dbReference>
<dbReference type="PANTHER" id="PTHR43652">
    <property type="entry name" value="BASIC AMINO ACID ANTIPORTER YFCC-RELATED"/>
    <property type="match status" value="1"/>
</dbReference>
<keyword evidence="2" id="KW-0813">Transport</keyword>
<feature type="transmembrane region" description="Helical" evidence="7">
    <location>
        <begin position="117"/>
        <end position="133"/>
    </location>
</feature>
<dbReference type="Gene3D" id="3.30.70.1450">
    <property type="entry name" value="Regulator of K+ conductance, C-terminal domain"/>
    <property type="match status" value="2"/>
</dbReference>
<dbReference type="KEGG" id="ppha:BVH74_06770"/>
<dbReference type="STRING" id="1931241.BVH74_06770"/>
<dbReference type="Proteomes" id="UP000243488">
    <property type="component" value="Chromosome"/>
</dbReference>
<evidence type="ECO:0000313" key="10">
    <source>
        <dbReference type="Proteomes" id="UP000243488"/>
    </source>
</evidence>
<dbReference type="AlphaFoldDB" id="A0A1V0B3F8"/>
<evidence type="ECO:0000256" key="7">
    <source>
        <dbReference type="SAM" id="Phobius"/>
    </source>
</evidence>
<keyword evidence="5 7" id="KW-1133">Transmembrane helix</keyword>
<feature type="domain" description="RCK C-terminal" evidence="8">
    <location>
        <begin position="211"/>
        <end position="295"/>
    </location>
</feature>
<dbReference type="InterPro" id="IPR036721">
    <property type="entry name" value="RCK_C_sf"/>
</dbReference>
<dbReference type="EMBL" id="CP020100">
    <property type="protein sequence ID" value="AQZ94472.1"/>
    <property type="molecule type" value="Genomic_DNA"/>
</dbReference>
<keyword evidence="4" id="KW-0677">Repeat</keyword>
<evidence type="ECO:0000256" key="3">
    <source>
        <dbReference type="ARBA" id="ARBA00022692"/>
    </source>
</evidence>
<feature type="transmembrane region" description="Helical" evidence="7">
    <location>
        <begin position="481"/>
        <end position="501"/>
    </location>
</feature>
<proteinExistence type="predicted"/>
<protein>
    <submittedName>
        <fullName evidence="9">dATP pyrophosphohydrolase</fullName>
    </submittedName>
</protein>
<feature type="transmembrane region" description="Helical" evidence="7">
    <location>
        <begin position="176"/>
        <end position="199"/>
    </location>
</feature>
<dbReference type="InterPro" id="IPR006037">
    <property type="entry name" value="RCK_C"/>
</dbReference>
<evidence type="ECO:0000259" key="8">
    <source>
        <dbReference type="PROSITE" id="PS51202"/>
    </source>
</evidence>
<dbReference type="PANTHER" id="PTHR43652:SF2">
    <property type="entry name" value="BASIC AMINO ACID ANTIPORTER YFCC-RELATED"/>
    <property type="match status" value="1"/>
</dbReference>
<dbReference type="SUPFAM" id="SSF116726">
    <property type="entry name" value="TrkA C-terminal domain-like"/>
    <property type="match status" value="2"/>
</dbReference>
<dbReference type="Pfam" id="PF03600">
    <property type="entry name" value="CitMHS"/>
    <property type="match status" value="1"/>
</dbReference>
<feature type="transmembrane region" description="Helical" evidence="7">
    <location>
        <begin position="573"/>
        <end position="596"/>
    </location>
</feature>
<feature type="domain" description="RCK C-terminal" evidence="8">
    <location>
        <begin position="303"/>
        <end position="387"/>
    </location>
</feature>
<dbReference type="Pfam" id="PF02080">
    <property type="entry name" value="TrkA_C"/>
    <property type="match status" value="2"/>
</dbReference>
<reference evidence="9 10" key="1">
    <citation type="submission" date="2017-03" db="EMBL/GenBank/DDBJ databases">
        <title>Complete genome sequence of the novel DNRA strain Pseudomonas sp. S-6-2 isolated from Chinese polluted river sediment. Journal of Biotechnology.</title>
        <authorList>
            <person name="Li J."/>
            <person name="Xiang F."/>
            <person name="Wang L."/>
            <person name="Xi L."/>
            <person name="Liu J."/>
        </authorList>
    </citation>
    <scope>NUCLEOTIDE SEQUENCE [LARGE SCALE GENOMIC DNA]</scope>
    <source>
        <strain evidence="9 10">S-6-2</strain>
    </source>
</reference>
<dbReference type="GO" id="GO:0008324">
    <property type="term" value="F:monoatomic cation transmembrane transporter activity"/>
    <property type="evidence" value="ECO:0007669"/>
    <property type="project" value="InterPro"/>
</dbReference>
<keyword evidence="6 7" id="KW-0472">Membrane</keyword>
<evidence type="ECO:0000256" key="2">
    <source>
        <dbReference type="ARBA" id="ARBA00022448"/>
    </source>
</evidence>
<name>A0A1V0B3F8_9GAMM</name>
<accession>A0A1V0B3F8</accession>
<evidence type="ECO:0000256" key="1">
    <source>
        <dbReference type="ARBA" id="ARBA00004141"/>
    </source>
</evidence>
<keyword evidence="3 7" id="KW-0812">Transmembrane</keyword>
<feature type="transmembrane region" description="Helical" evidence="7">
    <location>
        <begin position="535"/>
        <end position="553"/>
    </location>
</feature>
<evidence type="ECO:0000256" key="4">
    <source>
        <dbReference type="ARBA" id="ARBA00022737"/>
    </source>
</evidence>
<feature type="transmembrane region" description="Helical" evidence="7">
    <location>
        <begin position="145"/>
        <end position="164"/>
    </location>
</feature>
<feature type="transmembrane region" description="Helical" evidence="7">
    <location>
        <begin position="6"/>
        <end position="23"/>
    </location>
</feature>
<dbReference type="InterPro" id="IPR004680">
    <property type="entry name" value="Cit_transptr-like_dom"/>
</dbReference>
<evidence type="ECO:0000256" key="6">
    <source>
        <dbReference type="ARBA" id="ARBA00023136"/>
    </source>
</evidence>